<accession>A0AAV3QZB0</accession>
<gene>
    <name evidence="2" type="ORF">LIER_23932</name>
</gene>
<dbReference type="PANTHER" id="PTHR46503:SF1">
    <property type="entry name" value="INTER-ALPHA-TRYPSIN INHIBITOR HEAVY CHAIN-LIKE PROTEIN"/>
    <property type="match status" value="1"/>
</dbReference>
<dbReference type="SMART" id="SM00327">
    <property type="entry name" value="VWA"/>
    <property type="match status" value="1"/>
</dbReference>
<dbReference type="InterPro" id="IPR036465">
    <property type="entry name" value="vWFA_dom_sf"/>
</dbReference>
<dbReference type="PANTHER" id="PTHR46503">
    <property type="entry name" value="INTER-ALPHA-TRYPSIN INHIBITOR HEAVY CHAIN-LIKE PROTEIN"/>
    <property type="match status" value="1"/>
</dbReference>
<dbReference type="InterPro" id="IPR002035">
    <property type="entry name" value="VWF_A"/>
</dbReference>
<comment type="caution">
    <text evidence="2">The sequence shown here is derived from an EMBL/GenBank/DDBJ whole genome shotgun (WGS) entry which is preliminary data.</text>
</comment>
<organism evidence="2 3">
    <name type="scientific">Lithospermum erythrorhizon</name>
    <name type="common">Purple gromwell</name>
    <name type="synonym">Lithospermum officinale var. erythrorhizon</name>
    <dbReference type="NCBI Taxonomy" id="34254"/>
    <lineage>
        <taxon>Eukaryota</taxon>
        <taxon>Viridiplantae</taxon>
        <taxon>Streptophyta</taxon>
        <taxon>Embryophyta</taxon>
        <taxon>Tracheophyta</taxon>
        <taxon>Spermatophyta</taxon>
        <taxon>Magnoliopsida</taxon>
        <taxon>eudicotyledons</taxon>
        <taxon>Gunneridae</taxon>
        <taxon>Pentapetalae</taxon>
        <taxon>asterids</taxon>
        <taxon>lamiids</taxon>
        <taxon>Boraginales</taxon>
        <taxon>Boraginaceae</taxon>
        <taxon>Boraginoideae</taxon>
        <taxon>Lithospermeae</taxon>
        <taxon>Lithospermum</taxon>
    </lineage>
</organism>
<dbReference type="Gene3D" id="3.40.50.410">
    <property type="entry name" value="von Willebrand factor, type A domain"/>
    <property type="match status" value="1"/>
</dbReference>
<protein>
    <recommendedName>
        <fullName evidence="1">VWFA domain-containing protein</fullName>
    </recommendedName>
</protein>
<dbReference type="CDD" id="cd01461">
    <property type="entry name" value="vWA_interalpha_trypsin_inhibitor"/>
    <property type="match status" value="1"/>
</dbReference>
<keyword evidence="3" id="KW-1185">Reference proteome</keyword>
<dbReference type="Proteomes" id="UP001454036">
    <property type="component" value="Unassembled WGS sequence"/>
</dbReference>
<sequence>MSMPEEFERAVEDGLRLAKRIAVVPPKLMTDMEKSVQSLLPSAPMVFAVIDDPRIVDNPDVPSYQPHVHGRCQPSALIPLQMNGVTLEVDCFLDTAFVTVSGSWRVHCVMVSRSCDCRIAIPMGDQGSILGIEVQVPGISYRTELTAEDESKGIENIAKPEDGGLLKHNIFTLTVPQVDGGSNLSIKARWSQKLFYHDGQFTLTIPYSFPEFVTPAGMKICKTEKILLNANAFPEIAVFCTETSHPLKKLQHESGKLSFSYESDVPRWSSSDFKFTYSISPRQICGGILLQSPGVLDTDQRKMFCFFMYPGEQQIRKFFRKELVFVVDISESMHGKALESAKEALLSCLGKLDPQDMFSVIAFNDDIHPFRSTLEPATAESIGLVTEWMNTIVVAGGGTNILPPLNKALEILSKSRDSVRSIILMTDGAVEDERTICDVIQKQLKDQKTISPRIHTFGIGSFCNHYFLRMLAMVGKGQYDAAFDPNSIEERIEQLFARISSIVLTDITFGLHDHDLDLEVYPSRVPDLSSQSPLIVSGKYRGKFPANVNVRGLLPDMNNFSLDLMVQESNDTLLNKVVVKQQIDTLTAQVWFSKSKELEEKIVNLSVQNAMVSEYSRMAMIATEKETAKAGSTLHKASKKKNVHKKEPKHKKKVLLQSLGVGFGNITATVDNIPLGCCDTKHHEAAEALAEATSNCCEKLGDFLCCMCCIRACSRMNDQCAIAVAQLCGAMACLGCYFCCSEDDE</sequence>
<evidence type="ECO:0000259" key="1">
    <source>
        <dbReference type="PROSITE" id="PS50234"/>
    </source>
</evidence>
<dbReference type="SUPFAM" id="SSF53300">
    <property type="entry name" value="vWA-like"/>
    <property type="match status" value="1"/>
</dbReference>
<evidence type="ECO:0000313" key="3">
    <source>
        <dbReference type="Proteomes" id="UP001454036"/>
    </source>
</evidence>
<dbReference type="EMBL" id="BAABME010006851">
    <property type="protein sequence ID" value="GAA0169444.1"/>
    <property type="molecule type" value="Genomic_DNA"/>
</dbReference>
<name>A0AAV3QZB0_LITER</name>
<dbReference type="AlphaFoldDB" id="A0AAV3QZB0"/>
<dbReference type="Pfam" id="PF13768">
    <property type="entry name" value="VWA_3"/>
    <property type="match status" value="1"/>
</dbReference>
<feature type="domain" description="VWFA" evidence="1">
    <location>
        <begin position="322"/>
        <end position="499"/>
    </location>
</feature>
<proteinExistence type="predicted"/>
<dbReference type="PROSITE" id="PS50234">
    <property type="entry name" value="VWFA"/>
    <property type="match status" value="1"/>
</dbReference>
<evidence type="ECO:0000313" key="2">
    <source>
        <dbReference type="EMBL" id="GAA0169444.1"/>
    </source>
</evidence>
<reference evidence="2 3" key="1">
    <citation type="submission" date="2024-01" db="EMBL/GenBank/DDBJ databases">
        <title>The complete chloroplast genome sequence of Lithospermum erythrorhizon: insights into the phylogenetic relationship among Boraginaceae species and the maternal lineages of purple gromwells.</title>
        <authorList>
            <person name="Okada T."/>
            <person name="Watanabe K."/>
        </authorList>
    </citation>
    <scope>NUCLEOTIDE SEQUENCE [LARGE SCALE GENOMIC DNA]</scope>
</reference>